<feature type="domain" description="Methyltransferase" evidence="2">
    <location>
        <begin position="117"/>
        <end position="216"/>
    </location>
</feature>
<dbReference type="CDD" id="cd02440">
    <property type="entry name" value="AdoMet_MTases"/>
    <property type="match status" value="1"/>
</dbReference>
<gene>
    <name evidence="3" type="ORF">B0H67DRAFT_149115</name>
</gene>
<evidence type="ECO:0000313" key="3">
    <source>
        <dbReference type="EMBL" id="KAK0719232.1"/>
    </source>
</evidence>
<dbReference type="EMBL" id="JAUKUA010000003">
    <property type="protein sequence ID" value="KAK0719232.1"/>
    <property type="molecule type" value="Genomic_DNA"/>
</dbReference>
<protein>
    <recommendedName>
        <fullName evidence="2">Methyltransferase domain-containing protein</fullName>
    </recommendedName>
</protein>
<dbReference type="Proteomes" id="UP001172102">
    <property type="component" value="Unassembled WGS sequence"/>
</dbReference>
<proteinExistence type="inferred from homology"/>
<comment type="caution">
    <text evidence="3">The sequence shown here is derived from an EMBL/GenBank/DDBJ whole genome shotgun (WGS) entry which is preliminary data.</text>
</comment>
<organism evidence="3 4">
    <name type="scientific">Lasiosphaeris hirsuta</name>
    <dbReference type="NCBI Taxonomy" id="260670"/>
    <lineage>
        <taxon>Eukaryota</taxon>
        <taxon>Fungi</taxon>
        <taxon>Dikarya</taxon>
        <taxon>Ascomycota</taxon>
        <taxon>Pezizomycotina</taxon>
        <taxon>Sordariomycetes</taxon>
        <taxon>Sordariomycetidae</taxon>
        <taxon>Sordariales</taxon>
        <taxon>Lasiosphaeriaceae</taxon>
        <taxon>Lasiosphaeris</taxon>
    </lineage>
</organism>
<dbReference type="Gene3D" id="3.40.50.150">
    <property type="entry name" value="Vaccinia Virus protein VP39"/>
    <property type="match status" value="1"/>
</dbReference>
<evidence type="ECO:0000256" key="1">
    <source>
        <dbReference type="ARBA" id="ARBA00038158"/>
    </source>
</evidence>
<reference evidence="3" key="1">
    <citation type="submission" date="2023-06" db="EMBL/GenBank/DDBJ databases">
        <title>Genome-scale phylogeny and comparative genomics of the fungal order Sordariales.</title>
        <authorList>
            <consortium name="Lawrence Berkeley National Laboratory"/>
            <person name="Hensen N."/>
            <person name="Bonometti L."/>
            <person name="Westerberg I."/>
            <person name="Brannstrom I.O."/>
            <person name="Guillou S."/>
            <person name="Cros-Aarteil S."/>
            <person name="Calhoun S."/>
            <person name="Haridas S."/>
            <person name="Kuo A."/>
            <person name="Mondo S."/>
            <person name="Pangilinan J."/>
            <person name="Riley R."/>
            <person name="Labutti K."/>
            <person name="Andreopoulos B."/>
            <person name="Lipzen A."/>
            <person name="Chen C."/>
            <person name="Yanf M."/>
            <person name="Daum C."/>
            <person name="Ng V."/>
            <person name="Clum A."/>
            <person name="Steindorff A."/>
            <person name="Ohm R."/>
            <person name="Martin F."/>
            <person name="Silar P."/>
            <person name="Natvig D."/>
            <person name="Lalanne C."/>
            <person name="Gautier V."/>
            <person name="Ament-Velasquez S.L."/>
            <person name="Kruys A."/>
            <person name="Hutchinson M.I."/>
            <person name="Powell A.J."/>
            <person name="Barry K."/>
            <person name="Miller A.N."/>
            <person name="Grigoriev I.V."/>
            <person name="Debuchy R."/>
            <person name="Gladieux P."/>
            <person name="Thoren M.H."/>
            <person name="Johannesson H."/>
        </authorList>
    </citation>
    <scope>NUCLEOTIDE SEQUENCE</scope>
    <source>
        <strain evidence="3">SMH4607-1</strain>
    </source>
</reference>
<dbReference type="PANTHER" id="PTHR43591">
    <property type="entry name" value="METHYLTRANSFERASE"/>
    <property type="match status" value="1"/>
</dbReference>
<dbReference type="SUPFAM" id="SSF53335">
    <property type="entry name" value="S-adenosyl-L-methionine-dependent methyltransferases"/>
    <property type="match status" value="1"/>
</dbReference>
<dbReference type="PANTHER" id="PTHR43591:SF96">
    <property type="entry name" value="PUTATIVE-RELATED"/>
    <property type="match status" value="1"/>
</dbReference>
<sequence length="272" mass="29184">MVSKTMGFSAVNWARKGSIPTEPIVHQRQTSGEAVWVSIHPHSSRLKFIMSTETPIDVLHENGVAYALDRSYTASGRLALQHQLWKEVTVKPISPRILAHLKSPKGGSAGAAVEVNIADVGTGTGIWAVDIARGLSTQEVKFKVHGFDISDEQFPPAHALPAGVQLSVADALAAPAEYLCGTFDLVHIAHFAGVRALGEDPSPAMDHAMALLKPGGWIQWDEWAQDGKGKIEILSQGPSPRCDAALVLTAKVLPKLSLDALPPCLLFVLRVF</sequence>
<evidence type="ECO:0000259" key="2">
    <source>
        <dbReference type="Pfam" id="PF13649"/>
    </source>
</evidence>
<dbReference type="Pfam" id="PF13649">
    <property type="entry name" value="Methyltransf_25"/>
    <property type="match status" value="1"/>
</dbReference>
<keyword evidence="4" id="KW-1185">Reference proteome</keyword>
<evidence type="ECO:0000313" key="4">
    <source>
        <dbReference type="Proteomes" id="UP001172102"/>
    </source>
</evidence>
<accession>A0AA40ANY1</accession>
<name>A0AA40ANY1_9PEZI</name>
<dbReference type="InterPro" id="IPR041698">
    <property type="entry name" value="Methyltransf_25"/>
</dbReference>
<dbReference type="InterPro" id="IPR029063">
    <property type="entry name" value="SAM-dependent_MTases_sf"/>
</dbReference>
<comment type="similarity">
    <text evidence="1">Belongs to the methyltransferase superfamily. LaeA methyltransferase family.</text>
</comment>
<dbReference type="AlphaFoldDB" id="A0AA40ANY1"/>